<evidence type="ECO:0000313" key="7">
    <source>
        <dbReference type="Proteomes" id="UP000284841"/>
    </source>
</evidence>
<dbReference type="InterPro" id="IPR006132">
    <property type="entry name" value="Asp/Orn_carbamoyltranf_P-bd"/>
</dbReference>
<evidence type="ECO:0000259" key="4">
    <source>
        <dbReference type="Pfam" id="PF00185"/>
    </source>
</evidence>
<accession>A0A415DYQ1</accession>
<dbReference type="PRINTS" id="PR00101">
    <property type="entry name" value="ATCASE"/>
</dbReference>
<dbReference type="GO" id="GO:0019240">
    <property type="term" value="P:citrulline biosynthetic process"/>
    <property type="evidence" value="ECO:0007669"/>
    <property type="project" value="TreeGrafter"/>
</dbReference>
<dbReference type="SUPFAM" id="SSF53671">
    <property type="entry name" value="Aspartate/ornithine carbamoyltransferase"/>
    <property type="match status" value="1"/>
</dbReference>
<dbReference type="InterPro" id="IPR002292">
    <property type="entry name" value="Orn/put_carbamltrans"/>
</dbReference>
<dbReference type="EMBL" id="QRMS01000004">
    <property type="protein sequence ID" value="RHJ85983.1"/>
    <property type="molecule type" value="Genomic_DNA"/>
</dbReference>
<name>A0A415DYQ1_9FIRM</name>
<dbReference type="STRING" id="1776384.GCA_900086585_01768"/>
<dbReference type="AlphaFoldDB" id="A0A415DYQ1"/>
<dbReference type="Pfam" id="PF02729">
    <property type="entry name" value="OTCace_N"/>
    <property type="match status" value="1"/>
</dbReference>
<dbReference type="InterPro" id="IPR006131">
    <property type="entry name" value="Asp_carbamoyltransf_Asp/Orn-bd"/>
</dbReference>
<reference evidence="6 7" key="1">
    <citation type="submission" date="2018-08" db="EMBL/GenBank/DDBJ databases">
        <title>A genome reference for cultivated species of the human gut microbiota.</title>
        <authorList>
            <person name="Zou Y."/>
            <person name="Xue W."/>
            <person name="Luo G."/>
        </authorList>
    </citation>
    <scope>NUCLEOTIDE SEQUENCE [LARGE SCALE GENOMIC DNA]</scope>
    <source>
        <strain evidence="6 7">AM07-24</strain>
    </source>
</reference>
<evidence type="ECO:0000259" key="5">
    <source>
        <dbReference type="Pfam" id="PF02729"/>
    </source>
</evidence>
<keyword evidence="7" id="KW-1185">Reference proteome</keyword>
<dbReference type="Pfam" id="PF00185">
    <property type="entry name" value="OTCace"/>
    <property type="match status" value="1"/>
</dbReference>
<gene>
    <name evidence="6" type="primary">argF</name>
    <name evidence="6" type="ORF">DW099_14170</name>
</gene>
<evidence type="ECO:0000313" key="6">
    <source>
        <dbReference type="EMBL" id="RHJ85983.1"/>
    </source>
</evidence>
<keyword evidence="1 3" id="KW-0808">Transferase</keyword>
<proteinExistence type="inferred from homology"/>
<dbReference type="GO" id="GO:0042450">
    <property type="term" value="P:L-arginine biosynthetic process via ornithine"/>
    <property type="evidence" value="ECO:0007669"/>
    <property type="project" value="UniProtKB-UniRule"/>
</dbReference>
<dbReference type="EC" id="2.1.3.3" evidence="2"/>
<dbReference type="Proteomes" id="UP000284841">
    <property type="component" value="Unassembled WGS sequence"/>
</dbReference>
<dbReference type="GO" id="GO:0004585">
    <property type="term" value="F:ornithine carbamoyltransferase activity"/>
    <property type="evidence" value="ECO:0007669"/>
    <property type="project" value="UniProtKB-UniRule"/>
</dbReference>
<dbReference type="GO" id="GO:0016597">
    <property type="term" value="F:amino acid binding"/>
    <property type="evidence" value="ECO:0007669"/>
    <property type="project" value="InterPro"/>
</dbReference>
<feature type="domain" description="Aspartate/ornithine carbamoyltransferase Asp/Orn-binding" evidence="4">
    <location>
        <begin position="168"/>
        <end position="317"/>
    </location>
</feature>
<comment type="caution">
    <text evidence="6">The sequence shown here is derived from an EMBL/GenBank/DDBJ whole genome shotgun (WGS) entry which is preliminary data.</text>
</comment>
<dbReference type="OrthoDB" id="9774690at2"/>
<organism evidence="6 7">
    <name type="scientific">Emergencia timonensis</name>
    <dbReference type="NCBI Taxonomy" id="1776384"/>
    <lineage>
        <taxon>Bacteria</taxon>
        <taxon>Bacillati</taxon>
        <taxon>Bacillota</taxon>
        <taxon>Clostridia</taxon>
        <taxon>Peptostreptococcales</taxon>
        <taxon>Anaerovoracaceae</taxon>
        <taxon>Emergencia</taxon>
    </lineage>
</organism>
<evidence type="ECO:0000256" key="3">
    <source>
        <dbReference type="RuleBase" id="RU003634"/>
    </source>
</evidence>
<protein>
    <recommendedName>
        <fullName evidence="2">Ornithine carbamoyltransferase</fullName>
        <ecNumber evidence="2">2.1.3.3</ecNumber>
    </recommendedName>
</protein>
<comment type="similarity">
    <text evidence="3">Belongs to the aspartate/ornithine carbamoyltransferase superfamily.</text>
</comment>
<dbReference type="NCBIfam" id="TIGR00658">
    <property type="entry name" value="orni_carb_tr"/>
    <property type="match status" value="1"/>
</dbReference>
<dbReference type="Gene3D" id="3.40.50.1370">
    <property type="entry name" value="Aspartate/ornithine carbamoyltransferase"/>
    <property type="match status" value="2"/>
</dbReference>
<dbReference type="PANTHER" id="PTHR45753:SF3">
    <property type="entry name" value="ORNITHINE TRANSCARBAMYLASE, MITOCHONDRIAL"/>
    <property type="match status" value="1"/>
</dbReference>
<evidence type="ECO:0000256" key="1">
    <source>
        <dbReference type="ARBA" id="ARBA00022679"/>
    </source>
</evidence>
<dbReference type="InterPro" id="IPR036901">
    <property type="entry name" value="Asp/Orn_carbamoylTrfase_sf"/>
</dbReference>
<dbReference type="InterPro" id="IPR006130">
    <property type="entry name" value="Asp/Orn_carbamoylTrfase"/>
</dbReference>
<dbReference type="RefSeq" id="WP_118336120.1">
    <property type="nucleotide sequence ID" value="NZ_AP025567.1"/>
</dbReference>
<dbReference type="PANTHER" id="PTHR45753">
    <property type="entry name" value="ORNITHINE CARBAMOYLTRANSFERASE, MITOCHONDRIAL"/>
    <property type="match status" value="1"/>
</dbReference>
<dbReference type="PRINTS" id="PR00100">
    <property type="entry name" value="AOTCASE"/>
</dbReference>
<sequence>MEVRHFIETDDFTKEEYLEMLKVIRTLKDAERKGIRLPLLKDQSLAMMFDQPSTRTRVSFEAAMTQLGGHALYLETKTLHCGEDRETIKDTAQVLSGMCDAIEIRTESQDTIIELAKYSDVPVFSGMSSKCMHPTQALCDLFTMTEYMEEGKKIEDLVYMFIGDNSVLGDNIGGVCRTEARLLSKMGVTFISCAPEEAEMAPEDVAYCKAEMEKSGGKFIQTNDPYEYIDQVDFIATDAWWYHGSDHLKDKKIATFYPKYAVNRELLAKAKPSVKVMHNLPGNRGYEIADDVWDSEQSILIPQAENRLHTEKGLLVYFMYPLLKEKEALHTEDDIAYYKDAVDKLVLGK</sequence>
<feature type="domain" description="Aspartate/ornithine carbamoyltransferase carbamoyl-P binding" evidence="5">
    <location>
        <begin position="4"/>
        <end position="146"/>
    </location>
</feature>
<evidence type="ECO:0000256" key="2">
    <source>
        <dbReference type="NCBIfam" id="TIGR00658"/>
    </source>
</evidence>